<name>A0A931I3B8_9HYPH</name>
<proteinExistence type="predicted"/>
<sequence>MQSIQPSGRTGAKRSTWPYATIEATCGSREALVATIARRYGIPEEQAMHWVEDWAEALRANRGRTADAA</sequence>
<evidence type="ECO:0000313" key="2">
    <source>
        <dbReference type="Proteomes" id="UP000631694"/>
    </source>
</evidence>
<accession>A0A931I3B8</accession>
<dbReference type="AlphaFoldDB" id="A0A931I3B8"/>
<keyword evidence="2" id="KW-1185">Reference proteome</keyword>
<dbReference type="EMBL" id="JADZLT010000050">
    <property type="protein sequence ID" value="MBH0238131.1"/>
    <property type="molecule type" value="Genomic_DNA"/>
</dbReference>
<protein>
    <submittedName>
        <fullName evidence="1">Uncharacterized protein</fullName>
    </submittedName>
</protein>
<dbReference type="RefSeq" id="WP_197311222.1">
    <property type="nucleotide sequence ID" value="NZ_JADZLT010000050.1"/>
</dbReference>
<organism evidence="1 2">
    <name type="scientific">Methylobrevis albus</name>
    <dbReference type="NCBI Taxonomy" id="2793297"/>
    <lineage>
        <taxon>Bacteria</taxon>
        <taxon>Pseudomonadati</taxon>
        <taxon>Pseudomonadota</taxon>
        <taxon>Alphaproteobacteria</taxon>
        <taxon>Hyphomicrobiales</taxon>
        <taxon>Pleomorphomonadaceae</taxon>
        <taxon>Methylobrevis</taxon>
    </lineage>
</organism>
<gene>
    <name evidence="1" type="ORF">I5731_09885</name>
</gene>
<dbReference type="Proteomes" id="UP000631694">
    <property type="component" value="Unassembled WGS sequence"/>
</dbReference>
<comment type="caution">
    <text evidence="1">The sequence shown here is derived from an EMBL/GenBank/DDBJ whole genome shotgun (WGS) entry which is preliminary data.</text>
</comment>
<evidence type="ECO:0000313" key="1">
    <source>
        <dbReference type="EMBL" id="MBH0238131.1"/>
    </source>
</evidence>
<reference evidence="1" key="1">
    <citation type="submission" date="2020-12" db="EMBL/GenBank/DDBJ databases">
        <title>Methylobrevis albus sp. nov., isolated from fresh water lack sediment.</title>
        <authorList>
            <person name="Zou Q."/>
        </authorList>
    </citation>
    <scope>NUCLEOTIDE SEQUENCE</scope>
    <source>
        <strain evidence="1">L22</strain>
    </source>
</reference>